<dbReference type="EMBL" id="FXYY01000020">
    <property type="protein sequence ID" value="SMX93931.1"/>
    <property type="molecule type" value="Genomic_DNA"/>
</dbReference>
<keyword evidence="2" id="KW-0808">Transferase</keyword>
<proteinExistence type="predicted"/>
<evidence type="ECO:0000256" key="1">
    <source>
        <dbReference type="SAM" id="MobiDB-lite"/>
    </source>
</evidence>
<dbReference type="Proteomes" id="UP000234641">
    <property type="component" value="Unassembled WGS sequence"/>
</dbReference>
<reference evidence="2 3" key="1">
    <citation type="submission" date="2017-03" db="EMBL/GenBank/DDBJ databases">
        <authorList>
            <person name="Afonso C.L."/>
            <person name="Miller P.J."/>
            <person name="Scott M.A."/>
            <person name="Spackman E."/>
            <person name="Goraichik I."/>
            <person name="Dimitrov K.M."/>
            <person name="Suarez D.L."/>
            <person name="Swayne D.E."/>
        </authorList>
    </citation>
    <scope>NUCLEOTIDE SEQUENCE [LARGE SCALE GENOMIC DNA]</scope>
    <source>
        <strain evidence="2 3">ATCC 9172</strain>
    </source>
</reference>
<accession>A0A2H1K2E0</accession>
<name>A0A2H1K2E0_BRELN</name>
<protein>
    <submittedName>
        <fullName evidence="2">CDP-Glycerol:Poly(Glycerophosphate) glycerophosphotransferase</fullName>
    </submittedName>
</protein>
<evidence type="ECO:0000313" key="3">
    <source>
        <dbReference type="Proteomes" id="UP000234641"/>
    </source>
</evidence>
<dbReference type="AlphaFoldDB" id="A0A2H1K2E0"/>
<dbReference type="Gene3D" id="3.40.50.12580">
    <property type="match status" value="1"/>
</dbReference>
<dbReference type="SUPFAM" id="SSF53756">
    <property type="entry name" value="UDP-Glycosyltransferase/glycogen phosphorylase"/>
    <property type="match status" value="1"/>
</dbReference>
<evidence type="ECO:0000313" key="2">
    <source>
        <dbReference type="EMBL" id="SMX93931.1"/>
    </source>
</evidence>
<sequence length="675" mass="75584">MLHVPEALNLISRIAQKMGRSVETVRHRAQLRALAQYRPIPEGEVDVLLNFPGEPVNMYQIRQWYGPLEHLAKTHTVAILCYQPSTAELVAQETGLKVVLTPSYSDLSEVEDELKPKVILYPNQNYANYRILGLTSAEHVFICHGESDKIYMASNWVKIFNYFFVAGDASRERLRAHVRNYDVDARTIAIGRPQIDIKHRSPLEDCRDRITVLYSPTWEGGRLTMRYGSVASHGVEIVSSLLSDDRFRVVYRPHPRTGVLEDEFVEADRKIRGLITRANAGEGGPHFIDDTPFGWQLDAADAMITDISAVAYDWLTTAKPLIVTLPQEPEAVMPDVGFIPQMPLLSADEAKHTAEMLETLLNDDEERERLSEWADFYYGDRTPGASLARFVHAVEQVIEERDRAVKVADPVGEQLNGRPKGGTTVRQRPSVLKSASRGLTFIGRSFDFAATGIANMAAQSRVDSHFINSSDSAMTVRGAEILVSTMAGPHDINLIIEWLPSLERLNKSHSVALLAGNHRTYEKLRELTTLRVYIGRSASETEEVFTSLNPDLHLQFEQANLNLRELTHRNVRHAYIGEAEDDRWINNRLRAFDAVGVEAHIGSELLFDRLIDFPLQTEIVSPEFGEDAESARAGMIAALLPTRRPSGDSNGTPVDPSSGRLHSSISRIARRGLAR</sequence>
<gene>
    <name evidence="2" type="ORF">BLIN9172_02748</name>
</gene>
<feature type="region of interest" description="Disordered" evidence="1">
    <location>
        <begin position="641"/>
        <end position="662"/>
    </location>
</feature>
<dbReference type="InterPro" id="IPR043148">
    <property type="entry name" value="TagF_C"/>
</dbReference>
<dbReference type="GO" id="GO:0047355">
    <property type="term" value="F:CDP-glycerol glycerophosphotransferase activity"/>
    <property type="evidence" value="ECO:0007669"/>
    <property type="project" value="InterPro"/>
</dbReference>
<dbReference type="GO" id="GO:0016020">
    <property type="term" value="C:membrane"/>
    <property type="evidence" value="ECO:0007669"/>
    <property type="project" value="InterPro"/>
</dbReference>
<dbReference type="Pfam" id="PF04464">
    <property type="entry name" value="Glyphos_transf"/>
    <property type="match status" value="1"/>
</dbReference>
<organism evidence="2 3">
    <name type="scientific">Brevibacterium linens ATCC 9172</name>
    <dbReference type="NCBI Taxonomy" id="1255617"/>
    <lineage>
        <taxon>Bacteria</taxon>
        <taxon>Bacillati</taxon>
        <taxon>Actinomycetota</taxon>
        <taxon>Actinomycetes</taxon>
        <taxon>Micrococcales</taxon>
        <taxon>Brevibacteriaceae</taxon>
        <taxon>Brevibacterium</taxon>
    </lineage>
</organism>
<dbReference type="InterPro" id="IPR007554">
    <property type="entry name" value="Glycerophosphate_synth"/>
</dbReference>